<gene>
    <name evidence="1" type="ordered locus">VIT_04s0023g02030</name>
</gene>
<evidence type="ECO:0000313" key="1">
    <source>
        <dbReference type="EMBL" id="CBI17493.3"/>
    </source>
</evidence>
<dbReference type="EMBL" id="FN594959">
    <property type="protein sequence ID" value="CBI17493.3"/>
    <property type="molecule type" value="Genomic_DNA"/>
</dbReference>
<dbReference type="Proteomes" id="UP000009183">
    <property type="component" value="Chromosome 4"/>
</dbReference>
<organism evidence="1 2">
    <name type="scientific">Vitis vinifera</name>
    <name type="common">Grape</name>
    <dbReference type="NCBI Taxonomy" id="29760"/>
    <lineage>
        <taxon>Eukaryota</taxon>
        <taxon>Viridiplantae</taxon>
        <taxon>Streptophyta</taxon>
        <taxon>Embryophyta</taxon>
        <taxon>Tracheophyta</taxon>
        <taxon>Spermatophyta</taxon>
        <taxon>Magnoliopsida</taxon>
        <taxon>eudicotyledons</taxon>
        <taxon>Gunneridae</taxon>
        <taxon>Pentapetalae</taxon>
        <taxon>rosids</taxon>
        <taxon>Vitales</taxon>
        <taxon>Vitaceae</taxon>
        <taxon>Viteae</taxon>
        <taxon>Vitis</taxon>
    </lineage>
</organism>
<name>D7SPB4_VITVI</name>
<protein>
    <submittedName>
        <fullName evidence="1">Uncharacterized protein</fullName>
    </submittedName>
</protein>
<proteinExistence type="predicted"/>
<evidence type="ECO:0000313" key="2">
    <source>
        <dbReference type="Proteomes" id="UP000009183"/>
    </source>
</evidence>
<dbReference type="PaxDb" id="29760-VIT_04s0023g02030.t01"/>
<dbReference type="HOGENOM" id="CLU_2854250_0_0_1"/>
<reference evidence="2" key="1">
    <citation type="journal article" date="2007" name="Nature">
        <title>The grapevine genome sequence suggests ancestral hexaploidization in major angiosperm phyla.</title>
        <authorList>
            <consortium name="The French-Italian Public Consortium for Grapevine Genome Characterization."/>
            <person name="Jaillon O."/>
            <person name="Aury J.-M."/>
            <person name="Noel B."/>
            <person name="Policriti A."/>
            <person name="Clepet C."/>
            <person name="Casagrande A."/>
            <person name="Choisne N."/>
            <person name="Aubourg S."/>
            <person name="Vitulo N."/>
            <person name="Jubin C."/>
            <person name="Vezzi A."/>
            <person name="Legeai F."/>
            <person name="Hugueney P."/>
            <person name="Dasilva C."/>
            <person name="Horner D."/>
            <person name="Mica E."/>
            <person name="Jublot D."/>
            <person name="Poulain J."/>
            <person name="Bruyere C."/>
            <person name="Billault A."/>
            <person name="Segurens B."/>
            <person name="Gouyvenoux M."/>
            <person name="Ugarte E."/>
            <person name="Cattonaro F."/>
            <person name="Anthouard V."/>
            <person name="Vico V."/>
            <person name="Del Fabbro C."/>
            <person name="Alaux M."/>
            <person name="Di Gaspero G."/>
            <person name="Dumas V."/>
            <person name="Felice N."/>
            <person name="Paillard S."/>
            <person name="Juman I."/>
            <person name="Moroldo M."/>
            <person name="Scalabrin S."/>
            <person name="Canaguier A."/>
            <person name="Le Clainche I."/>
            <person name="Malacrida G."/>
            <person name="Durand E."/>
            <person name="Pesole G."/>
            <person name="Laucou V."/>
            <person name="Chatelet P."/>
            <person name="Merdinoglu D."/>
            <person name="Delledonne M."/>
            <person name="Pezzotti M."/>
            <person name="Lecharny A."/>
            <person name="Scarpelli C."/>
            <person name="Artiguenave F."/>
            <person name="Pe M.E."/>
            <person name="Valle G."/>
            <person name="Morgante M."/>
            <person name="Caboche M."/>
            <person name="Adam-Blondon A.-F."/>
            <person name="Weissenbach J."/>
            <person name="Quetier F."/>
            <person name="Wincker P."/>
        </authorList>
    </citation>
    <scope>NUCLEOTIDE SEQUENCE [LARGE SCALE GENOMIC DNA]</scope>
    <source>
        <strain evidence="2">cv. Pinot noir / PN40024</strain>
    </source>
</reference>
<dbReference type="AlphaFoldDB" id="D7SPB4"/>
<keyword evidence="2" id="KW-1185">Reference proteome</keyword>
<accession>D7SPB4</accession>
<dbReference type="InParanoid" id="D7SPB4"/>
<sequence length="65" mass="7384">MSSSKYSNILTQTFTCPWQEDQQSSHQIICTASSNSSSICPLAPTLLWSNKTLRNIQFSTYECIY</sequence>